<dbReference type="KEGG" id="mcha:111014729"/>
<name>A0A6J1CTV3_MOMCH</name>
<dbReference type="AlphaFoldDB" id="A0A6J1CTV3"/>
<dbReference type="GO" id="GO:0006952">
    <property type="term" value="P:defense response"/>
    <property type="evidence" value="ECO:0007669"/>
    <property type="project" value="UniProtKB-KW"/>
</dbReference>
<evidence type="ECO:0000256" key="4">
    <source>
        <dbReference type="ARBA" id="ARBA00022821"/>
    </source>
</evidence>
<dbReference type="Pfam" id="PF18052">
    <property type="entry name" value="Rx_N"/>
    <property type="match status" value="1"/>
</dbReference>
<dbReference type="SUPFAM" id="SSF52058">
    <property type="entry name" value="L domain-like"/>
    <property type="match status" value="1"/>
</dbReference>
<dbReference type="Gene3D" id="1.10.10.10">
    <property type="entry name" value="Winged helix-like DNA-binding domain superfamily/Winged helix DNA-binding domain"/>
    <property type="match status" value="1"/>
</dbReference>
<dbReference type="InterPro" id="IPR058922">
    <property type="entry name" value="WHD_DRP"/>
</dbReference>
<dbReference type="FunFam" id="1.10.10.10:FF:000322">
    <property type="entry name" value="Probable disease resistance protein At1g63360"/>
    <property type="match status" value="1"/>
</dbReference>
<dbReference type="Gene3D" id="3.80.10.10">
    <property type="entry name" value="Ribonuclease Inhibitor"/>
    <property type="match status" value="2"/>
</dbReference>
<feature type="domain" description="R13L1/DRL21-like LRR repeat region" evidence="9">
    <location>
        <begin position="716"/>
        <end position="840"/>
    </location>
</feature>
<reference evidence="11" key="1">
    <citation type="submission" date="2025-08" db="UniProtKB">
        <authorList>
            <consortium name="RefSeq"/>
        </authorList>
    </citation>
    <scope>IDENTIFICATION</scope>
    <source>
        <strain evidence="11">OHB3-1</strain>
    </source>
</reference>
<protein>
    <submittedName>
        <fullName evidence="11">Disease resistance protein RGA3</fullName>
    </submittedName>
</protein>
<sequence>MLDMIFVCAIFLWTGHRNPKKMDLLHLNDCEHLGESQNRNMAEFLWTFAVQEVLKKTVRLAAEQIGMAWGFNKELSKLRDSLVMVEAILRDVDRIKAEPEHHALKLWVEKLQDIVFEADVLLDDIAYEDLRRKVETGKVQVMVSNCFASSSKNPIIFRLKMARKIKVIAKMLDRHYYRASAVGLVARTSKETEPDLSQIQETDSFLDEIGVIGRESEVSEIVNKLIELSNQEALSILPIVGMPGLGKTSLAKVIFNHGLIKANFDEIIWVCVSEPFVINKILRSVLETLNPNSGGLESKEAILQELQKLLNAKKYFLVFDDVWNENPDLWSELRACLLKITQESGNVLVVTTRSEEVAKIMETHHRHHLRKLSNNQCWSLFEKCAFGNELPIIPKMDVVKEELIKKFGGIPLVVKVLGGIVKLEKNPEGLQSTLENIMRIPLQDKSHVLSTIKLSVDRLPSPSLKQCFAYCSKFPPDFLFVKETLIQMWIARGFIQLSNGSNLMMEDIGEKYFNILLSRSLFQDVVKDNRGRIIHCKMHDLIHDVACAISNAQSLQLDLLIDGKRQRDKAVLSIGHRIRTLYCSENGVGKFHSHVFHNRITSFIYLRVLIVHSWFIRKLSDSIVKLKHLRYLDISHSLIRELPKSIVLLYNLQTLKLGSDTVDLPKNLRKLVNLRHLEFPINPSNQTKQMPRHLSRLIQLQTLSSFVVGFDEGCKIEELGPLKNLRGELSLFCLERVKSREEAMAANLAEKENISDLYLQWGLRSCEREDCHYNDMNVLEGLQPHRNLQVLKIQNFAGELLPNCIFVEKLVEIYLHDCKRCETLPMLGQLSKLEVLRIRCLHSVKSIGHEFYGNYRHEMTLFPKLKTFHIFQMNNLEHWEEIETVPNGTIFPYLESLKIVCCLKLRNVPNFFASDSEEGPAKLLSLTIHECENLTKLPNGIEFCSSLENICISKCPNLNSPPNLQNMPKLSSLTIRNCIPKLLEGLPCICNLKTLRIQGKWQEYDWSPMIQLSSLENLELLEMGSCTQIPQQLQHLTTLRSLYIGRCDSIETLPEWLGNLTSLEKLNLFGCRNLKNLPSKEAMSNLTRLNRLEVHGCSQIELGEGGFERAKVSHVPHIDFVPHISI</sequence>
<dbReference type="GO" id="GO:0043531">
    <property type="term" value="F:ADP binding"/>
    <property type="evidence" value="ECO:0007669"/>
    <property type="project" value="InterPro"/>
</dbReference>
<evidence type="ECO:0000313" key="10">
    <source>
        <dbReference type="Proteomes" id="UP000504603"/>
    </source>
</evidence>
<feature type="domain" description="NB-ARC" evidence="6">
    <location>
        <begin position="215"/>
        <end position="389"/>
    </location>
</feature>
<dbReference type="PRINTS" id="PR00364">
    <property type="entry name" value="DISEASERSIST"/>
</dbReference>
<dbReference type="InterPro" id="IPR032675">
    <property type="entry name" value="LRR_dom_sf"/>
</dbReference>
<evidence type="ECO:0000259" key="8">
    <source>
        <dbReference type="Pfam" id="PF23559"/>
    </source>
</evidence>
<dbReference type="InterPro" id="IPR036388">
    <property type="entry name" value="WH-like_DNA-bd_sf"/>
</dbReference>
<dbReference type="SUPFAM" id="SSF52540">
    <property type="entry name" value="P-loop containing nucleoside triphosphate hydrolases"/>
    <property type="match status" value="1"/>
</dbReference>
<accession>A0A6J1CTV3</accession>
<dbReference type="FunFam" id="3.40.50.300:FF:001091">
    <property type="entry name" value="Probable disease resistance protein At1g61300"/>
    <property type="match status" value="1"/>
</dbReference>
<dbReference type="InterPro" id="IPR027417">
    <property type="entry name" value="P-loop_NTPase"/>
</dbReference>
<keyword evidence="5" id="KW-0067">ATP-binding</keyword>
<dbReference type="InterPro" id="IPR002182">
    <property type="entry name" value="NB-ARC"/>
</dbReference>
<feature type="domain" description="Disease resistance protein winged helix" evidence="8">
    <location>
        <begin position="474"/>
        <end position="546"/>
    </location>
</feature>
<feature type="domain" description="Disease resistance N-terminal" evidence="7">
    <location>
        <begin position="49"/>
        <end position="139"/>
    </location>
</feature>
<gene>
    <name evidence="11" type="primary">LOC111014729</name>
</gene>
<proteinExistence type="predicted"/>
<evidence type="ECO:0000313" key="11">
    <source>
        <dbReference type="RefSeq" id="XP_022145225.1"/>
    </source>
</evidence>
<dbReference type="InterPro" id="IPR041118">
    <property type="entry name" value="Rx_N"/>
</dbReference>
<dbReference type="GO" id="GO:0051707">
    <property type="term" value="P:response to other organism"/>
    <property type="evidence" value="ECO:0007669"/>
    <property type="project" value="UniProtKB-ARBA"/>
</dbReference>
<dbReference type="Pfam" id="PF25019">
    <property type="entry name" value="LRR_R13L1-DRL21"/>
    <property type="match status" value="1"/>
</dbReference>
<dbReference type="InterPro" id="IPR056789">
    <property type="entry name" value="LRR_R13L1-DRL21"/>
</dbReference>
<keyword evidence="4" id="KW-0611">Plant defense</keyword>
<evidence type="ECO:0000259" key="7">
    <source>
        <dbReference type="Pfam" id="PF18052"/>
    </source>
</evidence>
<evidence type="ECO:0000256" key="2">
    <source>
        <dbReference type="ARBA" id="ARBA00022737"/>
    </source>
</evidence>
<evidence type="ECO:0000256" key="5">
    <source>
        <dbReference type="ARBA" id="ARBA00022840"/>
    </source>
</evidence>
<dbReference type="GeneID" id="111014729"/>
<dbReference type="Gene3D" id="3.40.50.300">
    <property type="entry name" value="P-loop containing nucleotide triphosphate hydrolases"/>
    <property type="match status" value="1"/>
</dbReference>
<dbReference type="RefSeq" id="XP_022145225.1">
    <property type="nucleotide sequence ID" value="XM_022289533.1"/>
</dbReference>
<dbReference type="Pfam" id="PF00931">
    <property type="entry name" value="NB-ARC"/>
    <property type="match status" value="1"/>
</dbReference>
<evidence type="ECO:0000256" key="3">
    <source>
        <dbReference type="ARBA" id="ARBA00022741"/>
    </source>
</evidence>
<organism evidence="10 11">
    <name type="scientific">Momordica charantia</name>
    <name type="common">Bitter gourd</name>
    <name type="synonym">Balsam pear</name>
    <dbReference type="NCBI Taxonomy" id="3673"/>
    <lineage>
        <taxon>Eukaryota</taxon>
        <taxon>Viridiplantae</taxon>
        <taxon>Streptophyta</taxon>
        <taxon>Embryophyta</taxon>
        <taxon>Tracheophyta</taxon>
        <taxon>Spermatophyta</taxon>
        <taxon>Magnoliopsida</taxon>
        <taxon>eudicotyledons</taxon>
        <taxon>Gunneridae</taxon>
        <taxon>Pentapetalae</taxon>
        <taxon>rosids</taxon>
        <taxon>fabids</taxon>
        <taxon>Cucurbitales</taxon>
        <taxon>Cucurbitaceae</taxon>
        <taxon>Momordiceae</taxon>
        <taxon>Momordica</taxon>
    </lineage>
</organism>
<dbReference type="OrthoDB" id="1896560at2759"/>
<dbReference type="PANTHER" id="PTHR36766">
    <property type="entry name" value="PLANT BROAD-SPECTRUM MILDEW RESISTANCE PROTEIN RPW8"/>
    <property type="match status" value="1"/>
</dbReference>
<evidence type="ECO:0000259" key="6">
    <source>
        <dbReference type="Pfam" id="PF00931"/>
    </source>
</evidence>
<dbReference type="PANTHER" id="PTHR36766:SF70">
    <property type="entry name" value="DISEASE RESISTANCE PROTEIN RGA4"/>
    <property type="match status" value="1"/>
</dbReference>
<dbReference type="SUPFAM" id="SSF52047">
    <property type="entry name" value="RNI-like"/>
    <property type="match status" value="1"/>
</dbReference>
<evidence type="ECO:0000259" key="9">
    <source>
        <dbReference type="Pfam" id="PF25019"/>
    </source>
</evidence>
<dbReference type="GO" id="GO:0005524">
    <property type="term" value="F:ATP binding"/>
    <property type="evidence" value="ECO:0007669"/>
    <property type="project" value="UniProtKB-KW"/>
</dbReference>
<dbReference type="Gene3D" id="1.20.5.4130">
    <property type="match status" value="1"/>
</dbReference>
<keyword evidence="3" id="KW-0547">Nucleotide-binding</keyword>
<dbReference type="Pfam" id="PF23559">
    <property type="entry name" value="WHD_DRP"/>
    <property type="match status" value="1"/>
</dbReference>
<keyword evidence="2" id="KW-0677">Repeat</keyword>
<dbReference type="Proteomes" id="UP000504603">
    <property type="component" value="Unplaced"/>
</dbReference>
<evidence type="ECO:0000256" key="1">
    <source>
        <dbReference type="ARBA" id="ARBA00022614"/>
    </source>
</evidence>
<keyword evidence="1" id="KW-0433">Leucine-rich repeat</keyword>
<keyword evidence="10" id="KW-1185">Reference proteome</keyword>